<dbReference type="PANTHER" id="PTHR46641">
    <property type="entry name" value="FMRFAMIDE RECEPTOR-RELATED"/>
    <property type="match status" value="1"/>
</dbReference>
<dbReference type="Proteomes" id="UP000318571">
    <property type="component" value="Chromosome 1"/>
</dbReference>
<dbReference type="PROSITE" id="PS50262">
    <property type="entry name" value="G_PROTEIN_RECEP_F1_2"/>
    <property type="match status" value="1"/>
</dbReference>
<dbReference type="InterPro" id="IPR000276">
    <property type="entry name" value="GPCR_Rhodpsn"/>
</dbReference>
<keyword evidence="3 6" id="KW-0812">Transmembrane</keyword>
<keyword evidence="9" id="KW-1185">Reference proteome</keyword>
<comment type="subcellular location">
    <subcellularLocation>
        <location evidence="1">Membrane</location>
    </subcellularLocation>
</comment>
<dbReference type="InterPro" id="IPR052954">
    <property type="entry name" value="GPCR-Ligand_Int"/>
</dbReference>
<evidence type="ECO:0000313" key="8">
    <source>
        <dbReference type="EMBL" id="TRY68381.1"/>
    </source>
</evidence>
<dbReference type="EMBL" id="VCGU01000010">
    <property type="protein sequence ID" value="TRY68381.1"/>
    <property type="molecule type" value="Genomic_DNA"/>
</dbReference>
<evidence type="ECO:0000256" key="2">
    <source>
        <dbReference type="ARBA" id="ARBA00010663"/>
    </source>
</evidence>
<sequence>MYMDQVDWTSVAHLRNDSALDNTPIGLVAMTHKNFTNIIDSVLARNPNTTFHYFEETIADMKEKLNYHQQPCPNSSGATLEEQSVALSIEFIFGVILQAMVGGFGVVGNICAISVILKSSKLRSVFNYILVCSLLIHTSFILSALTIEVYKKVGGKTFGEIFCHFLYAFRPMLLHSSTFLTVLMARERLRAIQDPVSYRNDCLSRSEWVKPIVYSINSLIVAGIFVIPLFWESKVEVVRAIRHVSWNATHDVEESSIGYQIAVTPFRMDHRYILWYKNIATFLVTLFVPLTLLIYYNVNTYLGIRARSLRRVTTVNNEIIKREEEFKARILFVIIIIFFLCNSLRFVINFEECLAQRDYN</sequence>
<accession>A0A553NSG6</accession>
<name>A0A553NSG6_TIGCA</name>
<gene>
    <name evidence="8" type="ORF">TCAL_12021</name>
</gene>
<dbReference type="InterPro" id="IPR017452">
    <property type="entry name" value="GPCR_Rhodpsn_7TM"/>
</dbReference>
<dbReference type="PANTHER" id="PTHR46641:SF2">
    <property type="entry name" value="FMRFAMIDE RECEPTOR"/>
    <property type="match status" value="1"/>
</dbReference>
<dbReference type="Pfam" id="PF00001">
    <property type="entry name" value="7tm_1"/>
    <property type="match status" value="1"/>
</dbReference>
<evidence type="ECO:0000259" key="7">
    <source>
        <dbReference type="PROSITE" id="PS50262"/>
    </source>
</evidence>
<dbReference type="CDD" id="cd00637">
    <property type="entry name" value="7tm_classA_rhodopsin-like"/>
    <property type="match status" value="1"/>
</dbReference>
<comment type="similarity">
    <text evidence="2">Belongs to the G-protein coupled receptor 1 family.</text>
</comment>
<evidence type="ECO:0000256" key="5">
    <source>
        <dbReference type="ARBA" id="ARBA00023136"/>
    </source>
</evidence>
<dbReference type="Gene3D" id="1.20.1070.10">
    <property type="entry name" value="Rhodopsin 7-helix transmembrane proteins"/>
    <property type="match status" value="1"/>
</dbReference>
<reference evidence="8 9" key="1">
    <citation type="journal article" date="2018" name="Nat. Ecol. Evol.">
        <title>Genomic signatures of mitonuclear coevolution across populations of Tigriopus californicus.</title>
        <authorList>
            <person name="Barreto F.S."/>
            <person name="Watson E.T."/>
            <person name="Lima T.G."/>
            <person name="Willett C.S."/>
            <person name="Edmands S."/>
            <person name="Li W."/>
            <person name="Burton R.S."/>
        </authorList>
    </citation>
    <scope>NUCLEOTIDE SEQUENCE [LARGE SCALE GENOMIC DNA]</scope>
    <source>
        <strain evidence="8 9">San Diego</strain>
    </source>
</reference>
<feature type="transmembrane region" description="Helical" evidence="6">
    <location>
        <begin position="330"/>
        <end position="348"/>
    </location>
</feature>
<feature type="transmembrane region" description="Helical" evidence="6">
    <location>
        <begin position="165"/>
        <end position="185"/>
    </location>
</feature>
<keyword evidence="5 6" id="KW-0472">Membrane</keyword>
<dbReference type="AlphaFoldDB" id="A0A553NSG6"/>
<evidence type="ECO:0000313" key="9">
    <source>
        <dbReference type="Proteomes" id="UP000318571"/>
    </source>
</evidence>
<feature type="transmembrane region" description="Helical" evidence="6">
    <location>
        <begin position="91"/>
        <end position="113"/>
    </location>
</feature>
<evidence type="ECO:0000256" key="6">
    <source>
        <dbReference type="SAM" id="Phobius"/>
    </source>
</evidence>
<feature type="transmembrane region" description="Helical" evidence="6">
    <location>
        <begin position="212"/>
        <end position="231"/>
    </location>
</feature>
<protein>
    <recommendedName>
        <fullName evidence="7">G-protein coupled receptors family 1 profile domain-containing protein</fullName>
    </recommendedName>
</protein>
<comment type="caution">
    <text evidence="8">The sequence shown here is derived from an EMBL/GenBank/DDBJ whole genome shotgun (WGS) entry which is preliminary data.</text>
</comment>
<evidence type="ECO:0000256" key="4">
    <source>
        <dbReference type="ARBA" id="ARBA00022989"/>
    </source>
</evidence>
<organism evidence="8 9">
    <name type="scientific">Tigriopus californicus</name>
    <name type="common">Marine copepod</name>
    <dbReference type="NCBI Taxonomy" id="6832"/>
    <lineage>
        <taxon>Eukaryota</taxon>
        <taxon>Metazoa</taxon>
        <taxon>Ecdysozoa</taxon>
        <taxon>Arthropoda</taxon>
        <taxon>Crustacea</taxon>
        <taxon>Multicrustacea</taxon>
        <taxon>Hexanauplia</taxon>
        <taxon>Copepoda</taxon>
        <taxon>Harpacticoida</taxon>
        <taxon>Harpacticidae</taxon>
        <taxon>Tigriopus</taxon>
    </lineage>
</organism>
<evidence type="ECO:0000256" key="1">
    <source>
        <dbReference type="ARBA" id="ARBA00004370"/>
    </source>
</evidence>
<feature type="transmembrane region" description="Helical" evidence="6">
    <location>
        <begin position="125"/>
        <end position="145"/>
    </location>
</feature>
<proteinExistence type="inferred from homology"/>
<keyword evidence="4 6" id="KW-1133">Transmembrane helix</keyword>
<dbReference type="STRING" id="6832.A0A553NSG6"/>
<evidence type="ECO:0000256" key="3">
    <source>
        <dbReference type="ARBA" id="ARBA00022692"/>
    </source>
</evidence>
<feature type="transmembrane region" description="Helical" evidence="6">
    <location>
        <begin position="275"/>
        <end position="298"/>
    </location>
</feature>
<feature type="domain" description="G-protein coupled receptors family 1 profile" evidence="7">
    <location>
        <begin position="108"/>
        <end position="360"/>
    </location>
</feature>
<dbReference type="GO" id="GO:0016020">
    <property type="term" value="C:membrane"/>
    <property type="evidence" value="ECO:0007669"/>
    <property type="project" value="UniProtKB-SubCell"/>
</dbReference>
<dbReference type="GO" id="GO:0004930">
    <property type="term" value="F:G protein-coupled receptor activity"/>
    <property type="evidence" value="ECO:0007669"/>
    <property type="project" value="InterPro"/>
</dbReference>
<dbReference type="SUPFAM" id="SSF81321">
    <property type="entry name" value="Family A G protein-coupled receptor-like"/>
    <property type="match status" value="1"/>
</dbReference>